<evidence type="ECO:0008006" key="3">
    <source>
        <dbReference type="Google" id="ProtNLM"/>
    </source>
</evidence>
<dbReference type="AlphaFoldDB" id="A0A239EHI4"/>
<accession>A0A239EHI4</accession>
<dbReference type="Proteomes" id="UP000198440">
    <property type="component" value="Unassembled WGS sequence"/>
</dbReference>
<sequence>MTPDFLIEADGSDITPLVRDRLVSLRLVDEQGFEADRLVMTIDDRDSRVALPAREAEVELRLGYRETGLSPMGLYVVDAVSVEGPVQKITIRAQAADMTGRIRSPKTRAWEDVTLGNIVKKIAGEAGLDPVVGEDIATTHYDMVAQTAESDLHLLTRLAEALDATAKPAAGRLVVVRRGSKQTAEGEDIPPVPLPLSRLTRWNFDLSGREVYKTVKAEWAEIGAGQVRVVEVGEGEPILELREVYGSEEAAKRAADAALNRARRGLGKGTLELGGFDAGLFAGGLVDLPDIRAELSGEWHIRRVEHELGSSLRSRVDVERGEDEEGD</sequence>
<dbReference type="OrthoDB" id="7833734at2"/>
<proteinExistence type="predicted"/>
<evidence type="ECO:0000313" key="2">
    <source>
        <dbReference type="Proteomes" id="UP000198440"/>
    </source>
</evidence>
<dbReference type="Pfam" id="PF05954">
    <property type="entry name" value="Phage_GPD"/>
    <property type="match status" value="1"/>
</dbReference>
<dbReference type="RefSeq" id="WP_089277714.1">
    <property type="nucleotide sequence ID" value="NZ_FZON01000015.1"/>
</dbReference>
<evidence type="ECO:0000313" key="1">
    <source>
        <dbReference type="EMBL" id="SNS44210.1"/>
    </source>
</evidence>
<dbReference type="EMBL" id="FZON01000015">
    <property type="protein sequence ID" value="SNS44210.1"/>
    <property type="molecule type" value="Genomic_DNA"/>
</dbReference>
<gene>
    <name evidence="1" type="ORF">SAMN04488078_101540</name>
</gene>
<reference evidence="1 2" key="1">
    <citation type="submission" date="2017-06" db="EMBL/GenBank/DDBJ databases">
        <authorList>
            <person name="Kim H.J."/>
            <person name="Triplett B.A."/>
        </authorList>
    </citation>
    <scope>NUCLEOTIDE SEQUENCE [LARGE SCALE GENOMIC DNA]</scope>
    <source>
        <strain evidence="1 2">DSM 11445</strain>
    </source>
</reference>
<dbReference type="SUPFAM" id="SSF69279">
    <property type="entry name" value="Phage tail proteins"/>
    <property type="match status" value="1"/>
</dbReference>
<protein>
    <recommendedName>
        <fullName evidence="3">Phage late control gene D protein (GPD)</fullName>
    </recommendedName>
</protein>
<organism evidence="1 2">
    <name type="scientific">Antarctobacter heliothermus</name>
    <dbReference type="NCBI Taxonomy" id="74033"/>
    <lineage>
        <taxon>Bacteria</taxon>
        <taxon>Pseudomonadati</taxon>
        <taxon>Pseudomonadota</taxon>
        <taxon>Alphaproteobacteria</taxon>
        <taxon>Rhodobacterales</taxon>
        <taxon>Roseobacteraceae</taxon>
        <taxon>Antarctobacter</taxon>
    </lineage>
</organism>
<name>A0A239EHI4_9RHOB</name>